<evidence type="ECO:0000313" key="2">
    <source>
        <dbReference type="EMBL" id="KUG52782.1"/>
    </source>
</evidence>
<gene>
    <name evidence="2" type="ORF">AVL62_14495</name>
</gene>
<keyword evidence="3" id="KW-1185">Reference proteome</keyword>
<feature type="domain" description="DUF4097" evidence="1">
    <location>
        <begin position="73"/>
        <end position="252"/>
    </location>
</feature>
<name>A0A0W8I432_9MICO</name>
<dbReference type="Proteomes" id="UP000054837">
    <property type="component" value="Unassembled WGS sequence"/>
</dbReference>
<comment type="caution">
    <text evidence="2">The sequence shown here is derived from an EMBL/GenBank/DDBJ whole genome shotgun (WGS) entry which is preliminary data.</text>
</comment>
<reference evidence="2 3" key="1">
    <citation type="submission" date="2015-12" db="EMBL/GenBank/DDBJ databases">
        <title>Serinicoccus chungangenesis strain CD08_5 genome sequencing and assembly.</title>
        <authorList>
            <person name="Chander A.M."/>
            <person name="Kaur G."/>
            <person name="Nair G.R."/>
            <person name="Dhawan D.K."/>
            <person name="Kochhar R.K."/>
            <person name="Mayilraj S."/>
            <person name="Bhadada S.K."/>
        </authorList>
    </citation>
    <scope>NUCLEOTIDE SEQUENCE [LARGE SCALE GENOMIC DNA]</scope>
    <source>
        <strain evidence="2 3">CD08_5</strain>
    </source>
</reference>
<protein>
    <recommendedName>
        <fullName evidence="1">DUF4097 domain-containing protein</fullName>
    </recommendedName>
</protein>
<dbReference type="InterPro" id="IPR025164">
    <property type="entry name" value="Toastrack_DUF4097"/>
</dbReference>
<evidence type="ECO:0000259" key="1">
    <source>
        <dbReference type="Pfam" id="PF13349"/>
    </source>
</evidence>
<dbReference type="RefSeq" id="WP_058891856.1">
    <property type="nucleotide sequence ID" value="NZ_LQBL01000029.1"/>
</dbReference>
<accession>A0A0W8I432</accession>
<sequence>MSAADRREARAQARAVRARAPYPTLRAVGGALTAVLVAGGALSTAPAMMTQEGSRTSALPASMTRLVLVAPRGDVEVRELAAGEDPSVTATARWTLNRPEVRIEEPGGSGTVQVEAPCTGSNLGVCSQDLLVRVPAGTALEIDGTFGDVDVSSTGEVQVEVTGGHIELSGAPTRAAVRSTLGDVTVQHTGEEAPELLRVRTTLGDVDVELPGSQEYAVTTATSQGDRDVRVDEAQDAPSVIDVETTLGDIEIAPAPTL</sequence>
<proteinExistence type="predicted"/>
<dbReference type="OrthoDB" id="4865554at2"/>
<organism evidence="2 3">
    <name type="scientific">Serinicoccus chungangensis</name>
    <dbReference type="NCBI Taxonomy" id="767452"/>
    <lineage>
        <taxon>Bacteria</taxon>
        <taxon>Bacillati</taxon>
        <taxon>Actinomycetota</taxon>
        <taxon>Actinomycetes</taxon>
        <taxon>Micrococcales</taxon>
        <taxon>Ornithinimicrobiaceae</taxon>
        <taxon>Serinicoccus</taxon>
    </lineage>
</organism>
<evidence type="ECO:0000313" key="3">
    <source>
        <dbReference type="Proteomes" id="UP000054837"/>
    </source>
</evidence>
<dbReference type="Pfam" id="PF13349">
    <property type="entry name" value="DUF4097"/>
    <property type="match status" value="1"/>
</dbReference>
<dbReference type="EMBL" id="LQBL01000029">
    <property type="protein sequence ID" value="KUG52782.1"/>
    <property type="molecule type" value="Genomic_DNA"/>
</dbReference>
<dbReference type="AlphaFoldDB" id="A0A0W8I432"/>
<dbReference type="STRING" id="767452.AVL62_14495"/>